<dbReference type="Pfam" id="PF13906">
    <property type="entry name" value="AA_permease_C"/>
    <property type="match status" value="2"/>
</dbReference>
<name>A0A8J2H8U9_COTCN</name>
<feature type="transmembrane region" description="Helical" evidence="5">
    <location>
        <begin position="1199"/>
        <end position="1216"/>
    </location>
</feature>
<feature type="transmembrane region" description="Helical" evidence="5">
    <location>
        <begin position="1059"/>
        <end position="1080"/>
    </location>
</feature>
<dbReference type="PANTHER" id="PTHR43243">
    <property type="entry name" value="INNER MEMBRANE TRANSPORTER YGJI-RELATED"/>
    <property type="match status" value="1"/>
</dbReference>
<feature type="transmembrane region" description="Helical" evidence="5">
    <location>
        <begin position="1498"/>
        <end position="1517"/>
    </location>
</feature>
<feature type="transmembrane region" description="Helical" evidence="5">
    <location>
        <begin position="904"/>
        <end position="930"/>
    </location>
</feature>
<feature type="transmembrane region" description="Helical" evidence="5">
    <location>
        <begin position="831"/>
        <end position="854"/>
    </location>
</feature>
<dbReference type="FunFam" id="1.20.1740.10:FF:000050">
    <property type="entry name" value="MGC157082 protein"/>
    <property type="match status" value="1"/>
</dbReference>
<keyword evidence="3 5" id="KW-1133">Transmembrane helix</keyword>
<accession>A0A8J2H8U9</accession>
<protein>
    <submittedName>
        <fullName evidence="7">Similar to SLC7A2: Cationic amino acid transporter 2 (Homo sapiens)</fullName>
    </submittedName>
</protein>
<feature type="transmembrane region" description="Helical" evidence="5">
    <location>
        <begin position="690"/>
        <end position="717"/>
    </location>
</feature>
<feature type="transmembrane region" description="Helical" evidence="5">
    <location>
        <begin position="978"/>
        <end position="997"/>
    </location>
</feature>
<keyword evidence="8" id="KW-1185">Reference proteome</keyword>
<feature type="transmembrane region" description="Helical" evidence="5">
    <location>
        <begin position="1529"/>
        <end position="1549"/>
    </location>
</feature>
<feature type="transmembrane region" description="Helical" evidence="5">
    <location>
        <begin position="492"/>
        <end position="511"/>
    </location>
</feature>
<dbReference type="Pfam" id="PF13520">
    <property type="entry name" value="AA_permease_2"/>
    <property type="match status" value="3"/>
</dbReference>
<feature type="domain" description="Cationic amino acid transporter C-terminal" evidence="6">
    <location>
        <begin position="523"/>
        <end position="573"/>
    </location>
</feature>
<feature type="transmembrane region" description="Helical" evidence="5">
    <location>
        <begin position="866"/>
        <end position="884"/>
    </location>
</feature>
<dbReference type="InterPro" id="IPR002293">
    <property type="entry name" value="AA/rel_permease1"/>
</dbReference>
<dbReference type="OrthoDB" id="3900342at2759"/>
<evidence type="ECO:0000256" key="1">
    <source>
        <dbReference type="ARBA" id="ARBA00004141"/>
    </source>
</evidence>
<organism evidence="7 8">
    <name type="scientific">Cotesia congregata</name>
    <name type="common">Parasitoid wasp</name>
    <name type="synonym">Apanteles congregatus</name>
    <dbReference type="NCBI Taxonomy" id="51543"/>
    <lineage>
        <taxon>Eukaryota</taxon>
        <taxon>Metazoa</taxon>
        <taxon>Ecdysozoa</taxon>
        <taxon>Arthropoda</taxon>
        <taxon>Hexapoda</taxon>
        <taxon>Insecta</taxon>
        <taxon>Pterygota</taxon>
        <taxon>Neoptera</taxon>
        <taxon>Endopterygota</taxon>
        <taxon>Hymenoptera</taxon>
        <taxon>Apocrita</taxon>
        <taxon>Ichneumonoidea</taxon>
        <taxon>Braconidae</taxon>
        <taxon>Microgastrinae</taxon>
        <taxon>Cotesia</taxon>
    </lineage>
</organism>
<feature type="transmembrane region" description="Helical" evidence="5">
    <location>
        <begin position="1586"/>
        <end position="1606"/>
    </location>
</feature>
<feature type="transmembrane region" description="Helical" evidence="5">
    <location>
        <begin position="1406"/>
        <end position="1425"/>
    </location>
</feature>
<feature type="transmembrane region" description="Helical" evidence="5">
    <location>
        <begin position="395"/>
        <end position="414"/>
    </location>
</feature>
<feature type="transmembrane region" description="Helical" evidence="5">
    <location>
        <begin position="185"/>
        <end position="205"/>
    </location>
</feature>
<comment type="subcellular location">
    <subcellularLocation>
        <location evidence="1">Membrane</location>
        <topology evidence="1">Multi-pass membrane protein</topology>
    </subcellularLocation>
</comment>
<dbReference type="GO" id="GO:0000064">
    <property type="term" value="F:L-ornithine transmembrane transporter activity"/>
    <property type="evidence" value="ECO:0007669"/>
    <property type="project" value="TreeGrafter"/>
</dbReference>
<dbReference type="GO" id="GO:0061459">
    <property type="term" value="F:L-arginine transmembrane transporter activity"/>
    <property type="evidence" value="ECO:0007669"/>
    <property type="project" value="TreeGrafter"/>
</dbReference>
<feature type="transmembrane region" description="Helical" evidence="5">
    <location>
        <begin position="1310"/>
        <end position="1337"/>
    </location>
</feature>
<dbReference type="GO" id="GO:0015189">
    <property type="term" value="F:L-lysine transmembrane transporter activity"/>
    <property type="evidence" value="ECO:0007669"/>
    <property type="project" value="TreeGrafter"/>
</dbReference>
<reference evidence="7" key="1">
    <citation type="submission" date="2021-04" db="EMBL/GenBank/DDBJ databases">
        <authorList>
            <person name="Chebbi M.A.C M."/>
        </authorList>
    </citation>
    <scope>NUCLEOTIDE SEQUENCE</scope>
</reference>
<comment type="caution">
    <text evidence="7">The sequence shown here is derived from an EMBL/GenBank/DDBJ whole genome shotgun (WGS) entry which is preliminary data.</text>
</comment>
<feature type="transmembrane region" description="Helical" evidence="5">
    <location>
        <begin position="272"/>
        <end position="299"/>
    </location>
</feature>
<feature type="transmembrane region" description="Helical" evidence="5">
    <location>
        <begin position="1268"/>
        <end position="1289"/>
    </location>
</feature>
<evidence type="ECO:0000313" key="7">
    <source>
        <dbReference type="EMBL" id="CAG5087242.1"/>
    </source>
</evidence>
<evidence type="ECO:0000259" key="6">
    <source>
        <dbReference type="Pfam" id="PF13906"/>
    </source>
</evidence>
<feature type="transmembrane region" description="Helical" evidence="5">
    <location>
        <begin position="368"/>
        <end position="389"/>
    </location>
</feature>
<feature type="transmembrane region" description="Helical" evidence="5">
    <location>
        <begin position="93"/>
        <end position="114"/>
    </location>
</feature>
<evidence type="ECO:0000256" key="4">
    <source>
        <dbReference type="ARBA" id="ARBA00023136"/>
    </source>
</evidence>
<dbReference type="EMBL" id="CAJNRD030001119">
    <property type="protein sequence ID" value="CAG5087242.1"/>
    <property type="molecule type" value="Genomic_DNA"/>
</dbReference>
<feature type="transmembrane region" description="Helical" evidence="5">
    <location>
        <begin position="319"/>
        <end position="347"/>
    </location>
</feature>
<dbReference type="InterPro" id="IPR029485">
    <property type="entry name" value="CAT_C"/>
</dbReference>
<feature type="domain" description="Cationic amino acid transporter C-terminal" evidence="6">
    <location>
        <begin position="1561"/>
        <end position="1611"/>
    </location>
</feature>
<dbReference type="Gene3D" id="1.20.1740.10">
    <property type="entry name" value="Amino acid/polyamine transporter I"/>
    <property type="match status" value="3"/>
</dbReference>
<feature type="transmembrane region" description="Helical" evidence="5">
    <location>
        <begin position="58"/>
        <end position="81"/>
    </location>
</feature>
<evidence type="ECO:0000256" key="5">
    <source>
        <dbReference type="SAM" id="Phobius"/>
    </source>
</evidence>
<feature type="transmembrane region" description="Helical" evidence="5">
    <location>
        <begin position="758"/>
        <end position="775"/>
    </location>
</feature>
<feature type="transmembrane region" description="Helical" evidence="5">
    <location>
        <begin position="1561"/>
        <end position="1580"/>
    </location>
</feature>
<feature type="transmembrane region" description="Helical" evidence="5">
    <location>
        <begin position="27"/>
        <end position="52"/>
    </location>
</feature>
<dbReference type="PANTHER" id="PTHR43243:SF95">
    <property type="entry name" value="LD37241P"/>
    <property type="match status" value="1"/>
</dbReference>
<feature type="transmembrane region" description="Helical" evidence="5">
    <location>
        <begin position="231"/>
        <end position="251"/>
    </location>
</feature>
<feature type="transmembrane region" description="Helical" evidence="5">
    <location>
        <begin position="951"/>
        <end position="972"/>
    </location>
</feature>
<dbReference type="GO" id="GO:0005886">
    <property type="term" value="C:plasma membrane"/>
    <property type="evidence" value="ECO:0007669"/>
    <property type="project" value="TreeGrafter"/>
</dbReference>
<feature type="transmembrane region" description="Helical" evidence="5">
    <location>
        <begin position="161"/>
        <end position="178"/>
    </location>
</feature>
<feature type="transmembrane region" description="Helical" evidence="5">
    <location>
        <begin position="787"/>
        <end position="811"/>
    </location>
</feature>
<dbReference type="FunFam" id="1.20.1740.10:FF:000010">
    <property type="entry name" value="probable cationic amino acid transporter"/>
    <property type="match status" value="2"/>
</dbReference>
<evidence type="ECO:0000256" key="3">
    <source>
        <dbReference type="ARBA" id="ARBA00022989"/>
    </source>
</evidence>
<proteinExistence type="predicted"/>
<feature type="transmembrane region" description="Helical" evidence="5">
    <location>
        <begin position="523"/>
        <end position="545"/>
    </location>
</feature>
<evidence type="ECO:0000313" key="8">
    <source>
        <dbReference type="Proteomes" id="UP000786811"/>
    </source>
</evidence>
<feature type="transmembrane region" description="Helical" evidence="5">
    <location>
        <begin position="656"/>
        <end position="678"/>
    </location>
</feature>
<feature type="transmembrane region" description="Helical" evidence="5">
    <location>
        <begin position="1228"/>
        <end position="1248"/>
    </location>
</feature>
<gene>
    <name evidence="7" type="ORF">HICCMSTLAB_LOCUS4459</name>
</gene>
<feature type="transmembrane region" description="Helical" evidence="5">
    <location>
        <begin position="1431"/>
        <end position="1452"/>
    </location>
</feature>
<dbReference type="GO" id="GO:0097638">
    <property type="term" value="P:L-arginine import across plasma membrane"/>
    <property type="evidence" value="ECO:0007669"/>
    <property type="project" value="TreeGrafter"/>
</dbReference>
<feature type="transmembrane region" description="Helical" evidence="5">
    <location>
        <begin position="1357"/>
        <end position="1385"/>
    </location>
</feature>
<evidence type="ECO:0000256" key="2">
    <source>
        <dbReference type="ARBA" id="ARBA00022692"/>
    </source>
</evidence>
<dbReference type="Proteomes" id="UP000786811">
    <property type="component" value="Unassembled WGS sequence"/>
</dbReference>
<feature type="transmembrane region" description="Helical" evidence="5">
    <location>
        <begin position="551"/>
        <end position="570"/>
    </location>
</feature>
<feature type="transmembrane region" description="Helical" evidence="5">
    <location>
        <begin position="460"/>
        <end position="480"/>
    </location>
</feature>
<sequence>MATKLWKAFSRKRVDDDMEGKGELARVLGLFDLTALGVGATLGLGVYVLAGSVAKDTAGPAVCISFLIAAVASALAGLCYAEFASRVPKAGSAYVYSYVTVGEFIAFVIGWNLILEYVIGTASVARGLSNYVDSLIDNKMRNYFHSIMPIEVSFLSDYPDFFAFGVVMLLVVLLCVGVQESSYLNMGFTVINLTTILIVIVAGSIKADPANWSIDPSTIPPEVKNPGTGGFMPFGISGVMIGAAKCFYGFVGFDAVAATGEEAKNPQKTIPLAIVISLAVIFAAYFSISTVLTMMWPYYLQDPEAPFPYAFQQIGWPAIMWIVNVGAVFALCTSLLGAMFPLPRILYAMASDGVIFKFLAKVHRKTHTPILGTLASGLLIGLMTLMFNLEQLIDMMSIGTLLAYTIVAISVLILRYQKTTQTVKLPSNTILENNLPYLDCFKLIFNIHNQKVATKFSSRVAGWAVLLFSCAVFIFCLILAHTTFNSDPLDIFIYIILTIIGLVIIFTVIAISRQPVDPVSIAFKVPFVPIVPCCSIIINLCLMLQLDVFTWIRFVVWMIIGFCIYFFYGIRHSLQGQRDRLLTNPPPHAYTNPVKLMLFNELCKALTRKRVDENNDKNGQLARVLGLFNLVTLGVGSTLGVGVYVLTGYLAKEVAGPAVCLSFLIAALASSLAGLCYAEFAARVPKAGSAYVYSYVTVGEIIAFIIGWTLVLEYVIIAASVARSLSIYIDSFIDDAMKKFFQSIMPIKISFLSDYPDFFAFSLIVFISIIQCTGVKKSSYFNTIATVTNLLTICVVIVSGCTKVDVNNWYLEPKDIPANATKPGAGGFMPFGMSGVMAATAKCFFAFVGFDAIATTGEEAKNPQRNIPFAIITSLLICCLAYFSNPETPFPYVFKQLNWPVILWIVNIGAIFAFCTCLFGGLFSLPRILYAMGSDGIIFKFLSNVNKKTKTPATSILSSGLFSGFISLIFNLSQLMDMLSVGTLLAYTMVSICVIILRYQKTVNTEEFSINVSQDDFNFYKKIFNINNKKVATEDTTILVFIFGVTSYHVELHNDAKNLLGFIFLTIIVVMIVLIVTAIGRQPVNSARLSFKMSTKLWKALTRKRIDRDLEGKGKLARVLGLFDLTALGVGATLGLGLCNNRRICCFCNRVESHPRVSTASVARGLSNYVDSLIDNQMKIYFQSVMPINVSFLSKYPDFFAFSVVMLLSVLLCIGAQESSYLNMGFTAVNLTTVLVVIVAGSIKANPANWNIDPSTIPPEFKNAGTGGFMPFGISGVMIGAAKCFYGFVGFDAVAATGEEAKNPQKTIPLAIVISLAVIFAAYFSISTVLTMMWPYYLQDSEAPLPYAFQQIGWSSIKWIVNLGAVSALCTNLLGSMFPLPRILYAMASDGVMFKFLSKIHDKTRTPICGTLVSGVFIGLMTLMFDLEQLIDMMSIGTLLAYTIVAISVLVLRYQKTTQGVKISINSISEQRSTPLEYFKQIFNVDNQTVTSDFSSEIASWGIVVFASAAFMFSLILNSVHFDDSAINIFLYVVLIIISIIIVVTVFAISRQPIDPIKLAFKVPLVPFAPCLSIFINLFLMLQLDVFTWIRFAVWMVIGFCIYFFYGIKHSLQGQKNIARLLDTPLQ</sequence>
<feature type="transmembrane region" description="Helical" evidence="5">
    <location>
        <begin position="627"/>
        <end position="650"/>
    </location>
</feature>
<keyword evidence="4 5" id="KW-0472">Membrane</keyword>
<keyword evidence="2 5" id="KW-0812">Transmembrane</keyword>